<accession>U4L5R3</accession>
<dbReference type="OrthoDB" id="10487992at2759"/>
<evidence type="ECO:0000313" key="3">
    <source>
        <dbReference type="Proteomes" id="UP000018144"/>
    </source>
</evidence>
<organism evidence="2 3">
    <name type="scientific">Pyronema omphalodes (strain CBS 100304)</name>
    <name type="common">Pyronema confluens</name>
    <dbReference type="NCBI Taxonomy" id="1076935"/>
    <lineage>
        <taxon>Eukaryota</taxon>
        <taxon>Fungi</taxon>
        <taxon>Dikarya</taxon>
        <taxon>Ascomycota</taxon>
        <taxon>Pezizomycotina</taxon>
        <taxon>Pezizomycetes</taxon>
        <taxon>Pezizales</taxon>
        <taxon>Pyronemataceae</taxon>
        <taxon>Pyronema</taxon>
    </lineage>
</organism>
<sequence>MKVSNFLPVLAAIISITLTQAASLFSPPRIHNPAPGIGLISTDYSTYKLMDARVKKFTPELALFKVDAGMS</sequence>
<reference evidence="2 3" key="1">
    <citation type="journal article" date="2013" name="PLoS Genet.">
        <title>The genome and development-dependent transcriptomes of Pyronema confluens: a window into fungal evolution.</title>
        <authorList>
            <person name="Traeger S."/>
            <person name="Altegoer F."/>
            <person name="Freitag M."/>
            <person name="Gabaldon T."/>
            <person name="Kempken F."/>
            <person name="Kumar A."/>
            <person name="Marcet-Houben M."/>
            <person name="Poggeler S."/>
            <person name="Stajich J.E."/>
            <person name="Nowrousian M."/>
        </authorList>
    </citation>
    <scope>NUCLEOTIDE SEQUENCE [LARGE SCALE GENOMIC DNA]</scope>
    <source>
        <strain evidence="3">CBS 100304</strain>
        <tissue evidence="2">Vegetative mycelium</tissue>
    </source>
</reference>
<proteinExistence type="predicted"/>
<protein>
    <submittedName>
        <fullName evidence="2">Uncharacterized protein</fullName>
    </submittedName>
</protein>
<feature type="signal peptide" evidence="1">
    <location>
        <begin position="1"/>
        <end position="21"/>
    </location>
</feature>
<evidence type="ECO:0000313" key="2">
    <source>
        <dbReference type="EMBL" id="CCX12536.1"/>
    </source>
</evidence>
<gene>
    <name evidence="2" type="ORF">PCON_12130</name>
</gene>
<keyword evidence="3" id="KW-1185">Reference proteome</keyword>
<evidence type="ECO:0000256" key="1">
    <source>
        <dbReference type="SAM" id="SignalP"/>
    </source>
</evidence>
<name>U4L5R3_PYROM</name>
<keyword evidence="1" id="KW-0732">Signal</keyword>
<dbReference type="AlphaFoldDB" id="U4L5R3"/>
<dbReference type="Proteomes" id="UP000018144">
    <property type="component" value="Unassembled WGS sequence"/>
</dbReference>
<feature type="chain" id="PRO_5004651310" evidence="1">
    <location>
        <begin position="22"/>
        <end position="71"/>
    </location>
</feature>
<dbReference type="EMBL" id="HF935720">
    <property type="protein sequence ID" value="CCX12536.1"/>
    <property type="molecule type" value="Genomic_DNA"/>
</dbReference>